<sequence length="187" mass="22211">TWFRELETKIISEPLTRKIQQELIKVGKNLYVAKIPMQPVSNDKRKKEWILFKKSGKTEVGRISKKRVKNKIEIEHWNRDDDKENSIQEGCFLQRNFKSNKKAIDKKLISKSNEKEKRELLVPIKLFNFKPSINEVTTEQLKKEPAVSYLVIEPLEERILKECIKGKEVINELLTITRKLIRKRQLE</sequence>
<gene>
    <name evidence="1" type="ORF">GMARGA_LOCUS37820</name>
</gene>
<dbReference type="Proteomes" id="UP000789901">
    <property type="component" value="Unassembled WGS sequence"/>
</dbReference>
<reference evidence="1 2" key="1">
    <citation type="submission" date="2021-06" db="EMBL/GenBank/DDBJ databases">
        <authorList>
            <person name="Kallberg Y."/>
            <person name="Tangrot J."/>
            <person name="Rosling A."/>
        </authorList>
    </citation>
    <scope>NUCLEOTIDE SEQUENCE [LARGE SCALE GENOMIC DNA]</scope>
    <source>
        <strain evidence="1 2">120-4 pot B 10/14</strain>
    </source>
</reference>
<dbReference type="EMBL" id="CAJVQB010080813">
    <property type="protein sequence ID" value="CAG8845765.1"/>
    <property type="molecule type" value="Genomic_DNA"/>
</dbReference>
<evidence type="ECO:0000313" key="2">
    <source>
        <dbReference type="Proteomes" id="UP000789901"/>
    </source>
</evidence>
<accession>A0ABN7X4I6</accession>
<proteinExistence type="predicted"/>
<keyword evidence="2" id="KW-1185">Reference proteome</keyword>
<name>A0ABN7X4I6_GIGMA</name>
<organism evidence="1 2">
    <name type="scientific">Gigaspora margarita</name>
    <dbReference type="NCBI Taxonomy" id="4874"/>
    <lineage>
        <taxon>Eukaryota</taxon>
        <taxon>Fungi</taxon>
        <taxon>Fungi incertae sedis</taxon>
        <taxon>Mucoromycota</taxon>
        <taxon>Glomeromycotina</taxon>
        <taxon>Glomeromycetes</taxon>
        <taxon>Diversisporales</taxon>
        <taxon>Gigasporaceae</taxon>
        <taxon>Gigaspora</taxon>
    </lineage>
</organism>
<comment type="caution">
    <text evidence="1">The sequence shown here is derived from an EMBL/GenBank/DDBJ whole genome shotgun (WGS) entry which is preliminary data.</text>
</comment>
<evidence type="ECO:0000313" key="1">
    <source>
        <dbReference type="EMBL" id="CAG8845765.1"/>
    </source>
</evidence>
<protein>
    <submittedName>
        <fullName evidence="1">13684_t:CDS:1</fullName>
    </submittedName>
</protein>
<feature type="non-terminal residue" evidence="1">
    <location>
        <position position="1"/>
    </location>
</feature>
<feature type="non-terminal residue" evidence="1">
    <location>
        <position position="187"/>
    </location>
</feature>